<gene>
    <name evidence="5 7" type="primary">rpsI</name>
    <name evidence="7" type="ORF">MCAN360_0739</name>
</gene>
<dbReference type="InterPro" id="IPR020568">
    <property type="entry name" value="Ribosomal_Su5_D2-typ_SF"/>
</dbReference>
<dbReference type="PANTHER" id="PTHR21569">
    <property type="entry name" value="RIBOSOMAL PROTEIN S9"/>
    <property type="match status" value="1"/>
</dbReference>
<dbReference type="GO" id="GO:0003723">
    <property type="term" value="F:RNA binding"/>
    <property type="evidence" value="ECO:0007669"/>
    <property type="project" value="TreeGrafter"/>
</dbReference>
<dbReference type="InterPro" id="IPR020574">
    <property type="entry name" value="Ribosomal_uS9_CS"/>
</dbReference>
<evidence type="ECO:0000256" key="3">
    <source>
        <dbReference type="ARBA" id="ARBA00023274"/>
    </source>
</evidence>
<dbReference type="GO" id="GO:0003735">
    <property type="term" value="F:structural constituent of ribosome"/>
    <property type="evidence" value="ECO:0007669"/>
    <property type="project" value="InterPro"/>
</dbReference>
<dbReference type="InterPro" id="IPR014721">
    <property type="entry name" value="Ribsml_uS5_D2-typ_fold_subgr"/>
</dbReference>
<proteinExistence type="inferred from homology"/>
<dbReference type="Pfam" id="PF00380">
    <property type="entry name" value="Ribosomal_S9"/>
    <property type="match status" value="1"/>
</dbReference>
<dbReference type="Gene3D" id="3.30.230.10">
    <property type="match status" value="1"/>
</dbReference>
<name>A0A077L9R0_9BACT</name>
<dbReference type="PROSITE" id="PS00360">
    <property type="entry name" value="RIBOSOMAL_S9"/>
    <property type="match status" value="1"/>
</dbReference>
<dbReference type="PANTHER" id="PTHR21569:SF1">
    <property type="entry name" value="SMALL RIBOSOMAL SUBUNIT PROTEIN US9M"/>
    <property type="match status" value="1"/>
</dbReference>
<dbReference type="Proteomes" id="UP000031641">
    <property type="component" value="Chromosome"/>
</dbReference>
<evidence type="ECO:0000313" key="8">
    <source>
        <dbReference type="Proteomes" id="UP000031641"/>
    </source>
</evidence>
<dbReference type="GO" id="GO:0006412">
    <property type="term" value="P:translation"/>
    <property type="evidence" value="ECO:0007669"/>
    <property type="project" value="UniProtKB-UniRule"/>
</dbReference>
<evidence type="ECO:0000256" key="1">
    <source>
        <dbReference type="ARBA" id="ARBA00005251"/>
    </source>
</evidence>
<dbReference type="STRING" id="29554.MCAN360_0739"/>
<protein>
    <recommendedName>
        <fullName evidence="4 5">Small ribosomal subunit protein uS9</fullName>
    </recommendedName>
</protein>
<dbReference type="FunFam" id="3.30.230.10:FF:000001">
    <property type="entry name" value="30S ribosomal protein S9"/>
    <property type="match status" value="1"/>
</dbReference>
<accession>A0A077L9R0</accession>
<organism evidence="7 8">
    <name type="scientific">Metamycoplasma canadense</name>
    <dbReference type="NCBI Taxonomy" id="29554"/>
    <lineage>
        <taxon>Bacteria</taxon>
        <taxon>Bacillati</taxon>
        <taxon>Mycoplasmatota</taxon>
        <taxon>Mycoplasmoidales</taxon>
        <taxon>Metamycoplasmataceae</taxon>
        <taxon>Metamycoplasma</taxon>
    </lineage>
</organism>
<dbReference type="OrthoDB" id="9803965at2"/>
<dbReference type="RefSeq" id="WP_045434242.1">
    <property type="nucleotide sequence ID" value="NZ_AP014631.1"/>
</dbReference>
<dbReference type="GO" id="GO:0022627">
    <property type="term" value="C:cytosolic small ribosomal subunit"/>
    <property type="evidence" value="ECO:0007669"/>
    <property type="project" value="TreeGrafter"/>
</dbReference>
<dbReference type="AlphaFoldDB" id="A0A077L9R0"/>
<keyword evidence="2 5" id="KW-0689">Ribosomal protein</keyword>
<sequence length="132" mass="14810">MADKIRYYGLGRRKSSVARVYLIPGKGNFVINGKEARQYLNSDILLKDALSPFVVTETTNQFDIFANVNGGGLTGQAGAIRLGIARGLLEASNNEYRNKLKDAGFLTRDARVKERKKFGLRKARRARQFSKR</sequence>
<dbReference type="InterPro" id="IPR000754">
    <property type="entry name" value="Ribosomal_uS9"/>
</dbReference>
<evidence type="ECO:0000256" key="5">
    <source>
        <dbReference type="HAMAP-Rule" id="MF_00532"/>
    </source>
</evidence>
<dbReference type="SUPFAM" id="SSF54211">
    <property type="entry name" value="Ribosomal protein S5 domain 2-like"/>
    <property type="match status" value="1"/>
</dbReference>
<evidence type="ECO:0000256" key="4">
    <source>
        <dbReference type="ARBA" id="ARBA00035259"/>
    </source>
</evidence>
<dbReference type="HAMAP" id="MF_00532_B">
    <property type="entry name" value="Ribosomal_uS9_B"/>
    <property type="match status" value="1"/>
</dbReference>
<dbReference type="NCBIfam" id="NF001099">
    <property type="entry name" value="PRK00132.1"/>
    <property type="match status" value="1"/>
</dbReference>
<dbReference type="HOGENOM" id="CLU_046483_2_1_14"/>
<reference evidence="8" key="1">
    <citation type="journal article" date="2014" name="Genome Announc.">
        <title>Complete Genome Sequence of Mycoplasma canadense Strain HAZ 360_1 from Bovine Mastitic Milk in Japan.</title>
        <authorList>
            <person name="Hata E."/>
        </authorList>
    </citation>
    <scope>NUCLEOTIDE SEQUENCE [LARGE SCALE GENOMIC DNA]</scope>
    <source>
        <strain evidence="8">HAZ360_1</strain>
    </source>
</reference>
<dbReference type="InterPro" id="IPR023035">
    <property type="entry name" value="Ribosomal_uS9_bac/plastid"/>
</dbReference>
<keyword evidence="8" id="KW-1185">Reference proteome</keyword>
<evidence type="ECO:0000256" key="2">
    <source>
        <dbReference type="ARBA" id="ARBA00022980"/>
    </source>
</evidence>
<evidence type="ECO:0000313" key="7">
    <source>
        <dbReference type="EMBL" id="BAP39768.1"/>
    </source>
</evidence>
<dbReference type="KEGG" id="mcan:MCAN360_0739"/>
<evidence type="ECO:0000256" key="6">
    <source>
        <dbReference type="RuleBase" id="RU003815"/>
    </source>
</evidence>
<keyword evidence="3 5" id="KW-0687">Ribonucleoprotein</keyword>
<dbReference type="EMBL" id="AP014631">
    <property type="protein sequence ID" value="BAP39768.1"/>
    <property type="molecule type" value="Genomic_DNA"/>
</dbReference>
<comment type="similarity">
    <text evidence="1 5 6">Belongs to the universal ribosomal protein uS9 family.</text>
</comment>